<dbReference type="InterPro" id="IPR050314">
    <property type="entry name" value="Glycosyl_Hydrlase_18"/>
</dbReference>
<evidence type="ECO:0000256" key="13">
    <source>
        <dbReference type="RuleBase" id="RU000489"/>
    </source>
</evidence>
<dbReference type="Gene3D" id="3.30.60.10">
    <property type="entry name" value="Endochitinase-like"/>
    <property type="match status" value="1"/>
</dbReference>
<dbReference type="InterPro" id="IPR001002">
    <property type="entry name" value="Chitin-bd_1"/>
</dbReference>
<dbReference type="EMBL" id="PXXK01000635">
    <property type="protein sequence ID" value="RFN43175.1"/>
    <property type="molecule type" value="Genomic_DNA"/>
</dbReference>
<dbReference type="CDD" id="cd06922">
    <property type="entry name" value="ChtBD1_GH18_1"/>
    <property type="match status" value="1"/>
</dbReference>
<comment type="caution">
    <text evidence="17">The sequence shown here is derived from an EMBL/GenBank/DDBJ whole genome shotgun (WGS) entry which is preliminary data.</text>
</comment>
<dbReference type="SMART" id="SM00270">
    <property type="entry name" value="ChtBD1"/>
    <property type="match status" value="2"/>
</dbReference>
<feature type="signal peptide" evidence="14">
    <location>
        <begin position="1"/>
        <end position="21"/>
    </location>
</feature>
<dbReference type="GO" id="GO:0008061">
    <property type="term" value="F:chitin binding"/>
    <property type="evidence" value="ECO:0007669"/>
    <property type="project" value="UniProtKB-UniRule"/>
</dbReference>
<comment type="catalytic activity">
    <reaction evidence="1">
        <text>Random endo-hydrolysis of N-acetyl-beta-D-glucosaminide (1-&gt;4)-beta-linkages in chitin and chitodextrins.</text>
        <dbReference type="EC" id="3.2.1.14"/>
    </reaction>
</comment>
<evidence type="ECO:0000256" key="14">
    <source>
        <dbReference type="SAM" id="SignalP"/>
    </source>
</evidence>
<sequence>MHLRMWLFGLLLLCLCVSVAAADDTTCSATKRCKNGCCNKAGNCGFGPDYCGSTCRSDCDRKSECNPGFGSKWAASDKCPLNVCCSKHGYCGTTKDFCGTKQVKRPSCSKNRGVDRVVGYFEGWARSRPCQAFWPEQIPIGLYTHINFAFATINPKTFIIEKSSQDDPNTYERLVALKEKDADLKIYLAIGGWSFSDPGKTHTTFSDLAASLSYQDAFIESLQSFISTWDFDGLDLDWEYPVDKDRGGRSVDFANFPKFMSRLKKVLDGGDKGLTLTLPASYWYLKYFDIKKLEKYVDFFNIMSYDLHGAWDQKGNWTKPYLNAHTNLTEIDLALDLLWRNDIHSDNVVLGMGFYGRAFTVQDLNCKKPGCLFKDAGRQGECSVEAGILLNSEIDGYIKKHDAKVDFYKEEAVKVAQWGNQWVAYDDEETLKMKTEFAQSRCLGGVMVWAISHDTKDAKYNMALAKALGRRTTRGSLNEDEQPEEYKRIPHDQCRWTNCNEACPKGWVWVPRSDPDARDNEKMWDDTGCGGDGGHNFCCPATYKLPTCGWWGHNGGKCGKGNLCPNNMVEIGSNQIHCTKRKQTVQSACCTTEVDPMKVYRTCEWGAYPDCDSQEGCPAKGGDSKKGSLLAFSASGSGGGKCNQKKNELGLNVVGVQLQKYCCDDRDDNLKFHDCQPFKDVGPFPRVKNLDPYYCRSGCPPDRIRVALDTEAEPCSYAGIGGLAICCKFSYGYEVTVENPKLTAMKGSIKEWVDNPTCPHQPGVFNKRFIELDGMSANASMDVELLSRRGNVDEYFIQYTLGDILNRVGSPDILAAAENEWDALVKPVFPQLTIRNIKRYLGIGSRWENEGPDDFANRILCSPYTANARILVLREAVNGNDGKSHLLNCTYAVCDKDGNCGDLDKGLDKRHHGFSHHRSAHLHEWIHARQVLTPTVATVELKAPNGDRFRLEYEVPGHDPVKRLPSKHPGLKNTAEFEAPDDCSDWRLKPRGEWTTVAVIKYQTEHPIDKSMMKAFFLHAAAGTLGSGGRPTNGPIPIIFFENMPGIGELPRYRNGYTLISGKTNLGDGNLFNRIMECLGSREHDANFIVTERTINRVKGVLMQHHLPLEYKDRLEVLRDRPVHALGIIRASIATFDYLDTRSGPNVWGKTTNVLQDIYNQLVSAQAMWELENPDNPVNIVGFFIEWVIDWYETALVKAQDFVRITMAEMRNIYEEDGTNPAMAKFVLETLDALEQRVGRMHVDTNWPMQFVTP</sequence>
<evidence type="ECO:0000256" key="1">
    <source>
        <dbReference type="ARBA" id="ARBA00000822"/>
    </source>
</evidence>
<dbReference type="InterPro" id="IPR029070">
    <property type="entry name" value="Chitinase_insertion_sf"/>
</dbReference>
<comment type="subcellular location">
    <subcellularLocation>
        <location evidence="2">Secreted</location>
    </subcellularLocation>
</comment>
<comment type="caution">
    <text evidence="12">Lacks conserved residue(s) required for the propagation of feature annotation.</text>
</comment>
<accession>A0A395M5P2</accession>
<feature type="disulfide bond" evidence="12">
    <location>
        <begin position="79"/>
        <end position="91"/>
    </location>
</feature>
<evidence type="ECO:0000256" key="10">
    <source>
        <dbReference type="ARBA" id="ARBA00023295"/>
    </source>
</evidence>
<evidence type="ECO:0000256" key="5">
    <source>
        <dbReference type="ARBA" id="ARBA00022525"/>
    </source>
</evidence>
<dbReference type="CDD" id="cd00035">
    <property type="entry name" value="ChtBD1"/>
    <property type="match status" value="1"/>
</dbReference>
<dbReference type="Pfam" id="PF00187">
    <property type="entry name" value="Chitin_bind_1"/>
    <property type="match status" value="1"/>
</dbReference>
<dbReference type="Gene3D" id="3.10.50.10">
    <property type="match status" value="1"/>
</dbReference>
<dbReference type="Gene3D" id="3.20.20.80">
    <property type="entry name" value="Glycosidases"/>
    <property type="match status" value="1"/>
</dbReference>
<dbReference type="SUPFAM" id="SSF54556">
    <property type="entry name" value="Chitinase insertion domain"/>
    <property type="match status" value="1"/>
</dbReference>
<dbReference type="EC" id="3.2.1.14" evidence="4"/>
<dbReference type="InterPro" id="IPR018371">
    <property type="entry name" value="Chitin-binding_1_CS"/>
</dbReference>
<keyword evidence="14" id="KW-0732">Signal</keyword>
<dbReference type="InterPro" id="IPR001579">
    <property type="entry name" value="Glyco_hydro_18_chit_AS"/>
</dbReference>
<dbReference type="PROSITE" id="PS50941">
    <property type="entry name" value="CHIT_BIND_I_2"/>
    <property type="match status" value="1"/>
</dbReference>
<dbReference type="InterPro" id="IPR017853">
    <property type="entry name" value="GH"/>
</dbReference>
<feature type="disulfide bond" evidence="12">
    <location>
        <begin position="84"/>
        <end position="98"/>
    </location>
</feature>
<evidence type="ECO:0000313" key="18">
    <source>
        <dbReference type="Proteomes" id="UP000265631"/>
    </source>
</evidence>
<feature type="chain" id="PRO_5017298245" description="chitinase" evidence="14">
    <location>
        <begin position="22"/>
        <end position="1254"/>
    </location>
</feature>
<reference evidence="17 18" key="1">
    <citation type="journal article" date="2018" name="PLoS Pathog.">
        <title>Evolution of structural diversity of trichothecenes, a family of toxins produced by plant pathogenic and entomopathogenic fungi.</title>
        <authorList>
            <person name="Proctor R.H."/>
            <person name="McCormick S.P."/>
            <person name="Kim H.S."/>
            <person name="Cardoza R.E."/>
            <person name="Stanley A.M."/>
            <person name="Lindo L."/>
            <person name="Kelly A."/>
            <person name="Brown D.W."/>
            <person name="Lee T."/>
            <person name="Vaughan M.M."/>
            <person name="Alexander N.J."/>
            <person name="Busman M."/>
            <person name="Gutierrez S."/>
        </authorList>
    </citation>
    <scope>NUCLEOTIDE SEQUENCE [LARGE SCALE GENOMIC DNA]</scope>
    <source>
        <strain evidence="17 18">NRRL 13405</strain>
    </source>
</reference>
<keyword evidence="12" id="KW-1015">Disulfide bond</keyword>
<feature type="domain" description="Chitin-binding type-1" evidence="15">
    <location>
        <begin position="62"/>
        <end position="110"/>
    </location>
</feature>
<evidence type="ECO:0000256" key="4">
    <source>
        <dbReference type="ARBA" id="ARBA00012729"/>
    </source>
</evidence>
<keyword evidence="11" id="KW-0624">Polysaccharide degradation</keyword>
<dbReference type="PANTHER" id="PTHR11177:SF333">
    <property type="entry name" value="CHITINASE"/>
    <property type="match status" value="1"/>
</dbReference>
<keyword evidence="9" id="KW-0119">Carbohydrate metabolism</keyword>
<name>A0A395M5P2_9HYPO</name>
<dbReference type="PROSITE" id="PS00026">
    <property type="entry name" value="CHIT_BIND_I_1"/>
    <property type="match status" value="1"/>
</dbReference>
<keyword evidence="7 13" id="KW-0378">Hydrolase</keyword>
<evidence type="ECO:0000256" key="2">
    <source>
        <dbReference type="ARBA" id="ARBA00004613"/>
    </source>
</evidence>
<comment type="similarity">
    <text evidence="3">Belongs to the glycosyl hydrolase 18 family. Chitinase class V subfamily.</text>
</comment>
<dbReference type="PROSITE" id="PS51910">
    <property type="entry name" value="GH18_2"/>
    <property type="match status" value="1"/>
</dbReference>
<dbReference type="PANTHER" id="PTHR11177">
    <property type="entry name" value="CHITINASE"/>
    <property type="match status" value="1"/>
</dbReference>
<proteinExistence type="inferred from homology"/>
<evidence type="ECO:0000313" key="17">
    <source>
        <dbReference type="EMBL" id="RFN43175.1"/>
    </source>
</evidence>
<dbReference type="PROSITE" id="PS01095">
    <property type="entry name" value="GH18_1"/>
    <property type="match status" value="1"/>
</dbReference>
<evidence type="ECO:0000256" key="6">
    <source>
        <dbReference type="ARBA" id="ARBA00022669"/>
    </source>
</evidence>
<protein>
    <recommendedName>
        <fullName evidence="4">chitinase</fullName>
        <ecNumber evidence="4">3.2.1.14</ecNumber>
    </recommendedName>
</protein>
<dbReference type="AlphaFoldDB" id="A0A395M5P2"/>
<dbReference type="GO" id="GO:0006032">
    <property type="term" value="P:chitin catabolic process"/>
    <property type="evidence" value="ECO:0007669"/>
    <property type="project" value="UniProtKB-KW"/>
</dbReference>
<keyword evidence="10 13" id="KW-0326">Glycosidase</keyword>
<evidence type="ECO:0000256" key="7">
    <source>
        <dbReference type="ARBA" id="ARBA00022801"/>
    </source>
</evidence>
<organism evidence="17 18">
    <name type="scientific">Fusarium flagelliforme</name>
    <dbReference type="NCBI Taxonomy" id="2675880"/>
    <lineage>
        <taxon>Eukaryota</taxon>
        <taxon>Fungi</taxon>
        <taxon>Dikarya</taxon>
        <taxon>Ascomycota</taxon>
        <taxon>Pezizomycotina</taxon>
        <taxon>Sordariomycetes</taxon>
        <taxon>Hypocreomycetidae</taxon>
        <taxon>Hypocreales</taxon>
        <taxon>Nectriaceae</taxon>
        <taxon>Fusarium</taxon>
        <taxon>Fusarium incarnatum-equiseti species complex</taxon>
    </lineage>
</organism>
<dbReference type="InterPro" id="IPR036861">
    <property type="entry name" value="Endochitinase-like_sf"/>
</dbReference>
<dbReference type="SUPFAM" id="SSF51445">
    <property type="entry name" value="(Trans)glycosidases"/>
    <property type="match status" value="1"/>
</dbReference>
<evidence type="ECO:0000256" key="3">
    <source>
        <dbReference type="ARBA" id="ARBA00008682"/>
    </source>
</evidence>
<dbReference type="SMART" id="SM00636">
    <property type="entry name" value="Glyco_18"/>
    <property type="match status" value="1"/>
</dbReference>
<dbReference type="SUPFAM" id="SSF57016">
    <property type="entry name" value="Plant lectins/antimicrobial peptides"/>
    <property type="match status" value="1"/>
</dbReference>
<keyword evidence="6 12" id="KW-0147">Chitin-binding</keyword>
<dbReference type="STRING" id="2594813.A0A395M5P2"/>
<keyword evidence="18" id="KW-1185">Reference proteome</keyword>
<dbReference type="GO" id="GO:0000272">
    <property type="term" value="P:polysaccharide catabolic process"/>
    <property type="evidence" value="ECO:0007669"/>
    <property type="project" value="UniProtKB-KW"/>
</dbReference>
<dbReference type="Pfam" id="PF00704">
    <property type="entry name" value="Glyco_hydro_18"/>
    <property type="match status" value="1"/>
</dbReference>
<feature type="domain" description="GH18" evidence="16">
    <location>
        <begin position="115"/>
        <end position="471"/>
    </location>
</feature>
<dbReference type="InterPro" id="IPR011583">
    <property type="entry name" value="Chitinase_II/V-like_cat"/>
</dbReference>
<evidence type="ECO:0000256" key="12">
    <source>
        <dbReference type="PROSITE-ProRule" id="PRU00261"/>
    </source>
</evidence>
<evidence type="ECO:0000256" key="8">
    <source>
        <dbReference type="ARBA" id="ARBA00023024"/>
    </source>
</evidence>
<keyword evidence="5" id="KW-0964">Secreted</keyword>
<evidence type="ECO:0000256" key="9">
    <source>
        <dbReference type="ARBA" id="ARBA00023277"/>
    </source>
</evidence>
<dbReference type="InterPro" id="IPR001223">
    <property type="entry name" value="Glyco_hydro18_cat"/>
</dbReference>
<evidence type="ECO:0000259" key="16">
    <source>
        <dbReference type="PROSITE" id="PS51910"/>
    </source>
</evidence>
<dbReference type="GO" id="GO:0005576">
    <property type="term" value="C:extracellular region"/>
    <property type="evidence" value="ECO:0007669"/>
    <property type="project" value="UniProtKB-SubCell"/>
</dbReference>
<dbReference type="Proteomes" id="UP000265631">
    <property type="component" value="Unassembled WGS sequence"/>
</dbReference>
<evidence type="ECO:0000256" key="11">
    <source>
        <dbReference type="ARBA" id="ARBA00023326"/>
    </source>
</evidence>
<gene>
    <name evidence="17" type="ORF">FIE12Z_12577</name>
</gene>
<evidence type="ECO:0000259" key="15">
    <source>
        <dbReference type="PROSITE" id="PS50941"/>
    </source>
</evidence>
<keyword evidence="8" id="KW-0146">Chitin degradation</keyword>
<dbReference type="GO" id="GO:0008843">
    <property type="term" value="F:endochitinase activity"/>
    <property type="evidence" value="ECO:0007669"/>
    <property type="project" value="UniProtKB-EC"/>
</dbReference>